<dbReference type="InterPro" id="IPR003891">
    <property type="entry name" value="Initiation_fac_eIF4g_MI"/>
</dbReference>
<dbReference type="PANTHER" id="PTHR18034:SF4">
    <property type="entry name" value="NUCLEOLAR MIF4G DOMAIN-CONTAINING PROTEIN 1"/>
    <property type="match status" value="1"/>
</dbReference>
<keyword evidence="7" id="KW-1185">Reference proteome</keyword>
<feature type="region of interest" description="Disordered" evidence="4">
    <location>
        <begin position="1"/>
        <end position="24"/>
    </location>
</feature>
<feature type="non-terminal residue" evidence="6">
    <location>
        <position position="544"/>
    </location>
</feature>
<organism evidence="6 7">
    <name type="scientific">Caligus rogercresseyi</name>
    <name type="common">Sea louse</name>
    <dbReference type="NCBI Taxonomy" id="217165"/>
    <lineage>
        <taxon>Eukaryota</taxon>
        <taxon>Metazoa</taxon>
        <taxon>Ecdysozoa</taxon>
        <taxon>Arthropoda</taxon>
        <taxon>Crustacea</taxon>
        <taxon>Multicrustacea</taxon>
        <taxon>Hexanauplia</taxon>
        <taxon>Copepoda</taxon>
        <taxon>Siphonostomatoida</taxon>
        <taxon>Caligidae</taxon>
        <taxon>Caligus</taxon>
    </lineage>
</organism>
<dbReference type="InterPro" id="IPR050781">
    <property type="entry name" value="CWC22_splicing_factor"/>
</dbReference>
<dbReference type="Pfam" id="PF02847">
    <property type="entry name" value="MA3"/>
    <property type="match status" value="1"/>
</dbReference>
<dbReference type="SUPFAM" id="SSF48371">
    <property type="entry name" value="ARM repeat"/>
    <property type="match status" value="1"/>
</dbReference>
<accession>A0A7T8GPC3</accession>
<dbReference type="SMART" id="SM00543">
    <property type="entry name" value="MIF4G"/>
    <property type="match status" value="1"/>
</dbReference>
<evidence type="ECO:0000256" key="1">
    <source>
        <dbReference type="ARBA" id="ARBA00004604"/>
    </source>
</evidence>
<dbReference type="PANTHER" id="PTHR18034">
    <property type="entry name" value="CELL CYCLE CONTROL PROTEIN CWF22-RELATED"/>
    <property type="match status" value="1"/>
</dbReference>
<name>A0A7T8GPC3_CALRO</name>
<keyword evidence="3" id="KW-0539">Nucleus</keyword>
<dbReference type="PROSITE" id="PS51366">
    <property type="entry name" value="MI"/>
    <property type="match status" value="1"/>
</dbReference>
<dbReference type="Pfam" id="PF02854">
    <property type="entry name" value="MIF4G"/>
    <property type="match status" value="1"/>
</dbReference>
<feature type="compositionally biased region" description="Basic and acidic residues" evidence="4">
    <location>
        <begin position="68"/>
        <end position="84"/>
    </location>
</feature>
<proteinExistence type="inferred from homology"/>
<dbReference type="GO" id="GO:0042274">
    <property type="term" value="P:ribosomal small subunit biogenesis"/>
    <property type="evidence" value="ECO:0007669"/>
    <property type="project" value="TreeGrafter"/>
</dbReference>
<dbReference type="AlphaFoldDB" id="A0A7T8GPC3"/>
<dbReference type="InterPro" id="IPR003890">
    <property type="entry name" value="MIF4G-like_typ-3"/>
</dbReference>
<dbReference type="OrthoDB" id="10260961at2759"/>
<evidence type="ECO:0000259" key="5">
    <source>
        <dbReference type="PROSITE" id="PS51366"/>
    </source>
</evidence>
<feature type="non-terminal residue" evidence="6">
    <location>
        <position position="1"/>
    </location>
</feature>
<feature type="domain" description="MI" evidence="5">
    <location>
        <begin position="489"/>
        <end position="544"/>
    </location>
</feature>
<dbReference type="EMBL" id="CP045907">
    <property type="protein sequence ID" value="QQP35176.1"/>
    <property type="molecule type" value="Genomic_DNA"/>
</dbReference>
<reference evidence="7" key="1">
    <citation type="submission" date="2021-01" db="EMBL/GenBank/DDBJ databases">
        <title>Caligus Genome Assembly.</title>
        <authorList>
            <person name="Gallardo-Escarate C."/>
        </authorList>
    </citation>
    <scope>NUCLEOTIDE SEQUENCE [LARGE SCALE GENOMIC DNA]</scope>
</reference>
<comment type="similarity">
    <text evidence="2">Belongs to the CWC22 family.</text>
</comment>
<dbReference type="Gene3D" id="1.25.40.180">
    <property type="match status" value="1"/>
</dbReference>
<evidence type="ECO:0000313" key="6">
    <source>
        <dbReference type="EMBL" id="QQP35176.1"/>
    </source>
</evidence>
<evidence type="ECO:0000256" key="4">
    <source>
        <dbReference type="SAM" id="MobiDB-lite"/>
    </source>
</evidence>
<sequence>ADAKKQADKNRKRRLQEDNESEEANIKALSKKLGLNKRKSKKALPQSFLDDGLDFLLDARMEILQRRRSHSDFDESDGGSHEMDNSDDENEMDFDGGEDDDGIDSDIEEDIMEDNECDEENAQEADIEGSEEDDGDVEEDDDSGEDLSDDGDGQEEDDMEDSGEYLFDEGNDTDECGDKVAELQKGGDWEDIYGRKRDAQGNVLASKSYIPPALRVTSDESTKSRLKKKMKGLLNRLAESNMQRISHEIESLFATNSRRDTNTALSELLSDACVSPVLTPERLSMEHALLVAILNANVGNESKELDCYLLLISNLYAFKVVDSPLIFDILSKHTKSFQVKDVELILLLLKNVGFNLRKDDPAALKNAILDIQSAASTSSKVQDSRTKFMIEILMAIKNNNVKKIPNYDPELQAHYKKIMKGFLRPGASSPPLSVRLDDLLKADQRGRWWIVGSAWSGHDEERMKENSSSKAHFSSQLLDLARKMRMNTSSRKDIFCNVMSSEDYMDAFERLMKLKNIPNKEKEVAFVLQDCCLQEKTFNPFYFQ</sequence>
<dbReference type="GO" id="GO:0003723">
    <property type="term" value="F:RNA binding"/>
    <property type="evidence" value="ECO:0007669"/>
    <property type="project" value="InterPro"/>
</dbReference>
<protein>
    <recommendedName>
        <fullName evidence="5">MI domain-containing protein</fullName>
    </recommendedName>
</protein>
<evidence type="ECO:0000313" key="7">
    <source>
        <dbReference type="Proteomes" id="UP000595437"/>
    </source>
</evidence>
<feature type="compositionally biased region" description="Acidic residues" evidence="4">
    <location>
        <begin position="85"/>
        <end position="175"/>
    </location>
</feature>
<comment type="subcellular location">
    <subcellularLocation>
        <location evidence="1">Nucleus</location>
        <location evidence="1">Nucleolus</location>
    </subcellularLocation>
</comment>
<feature type="region of interest" description="Disordered" evidence="4">
    <location>
        <begin position="68"/>
        <end position="177"/>
    </location>
</feature>
<dbReference type="Proteomes" id="UP000595437">
    <property type="component" value="Chromosome 18"/>
</dbReference>
<evidence type="ECO:0000256" key="2">
    <source>
        <dbReference type="ARBA" id="ARBA00006856"/>
    </source>
</evidence>
<dbReference type="InterPro" id="IPR016024">
    <property type="entry name" value="ARM-type_fold"/>
</dbReference>
<gene>
    <name evidence="6" type="ORF">FKW44_023329</name>
</gene>
<evidence type="ECO:0000256" key="3">
    <source>
        <dbReference type="ARBA" id="ARBA00023242"/>
    </source>
</evidence>
<dbReference type="GO" id="GO:0005730">
    <property type="term" value="C:nucleolus"/>
    <property type="evidence" value="ECO:0007669"/>
    <property type="project" value="UniProtKB-SubCell"/>
</dbReference>